<dbReference type="InterPro" id="IPR011658">
    <property type="entry name" value="PA14_dom"/>
</dbReference>
<accession>A0A2U9P686</accession>
<organism evidence="6 7">
    <name type="scientific">Streptomyces actuosus</name>
    <dbReference type="NCBI Taxonomy" id="1885"/>
    <lineage>
        <taxon>Bacteria</taxon>
        <taxon>Bacillati</taxon>
        <taxon>Actinomycetota</taxon>
        <taxon>Actinomycetes</taxon>
        <taxon>Kitasatosporales</taxon>
        <taxon>Streptomycetaceae</taxon>
        <taxon>Streptomyces</taxon>
    </lineage>
</organism>
<keyword evidence="2" id="KW-0119">Carbohydrate metabolism</keyword>
<dbReference type="Proteomes" id="UP000247634">
    <property type="component" value="Chromosome"/>
</dbReference>
<dbReference type="EMBL" id="CP029788">
    <property type="protein sequence ID" value="AWT44488.1"/>
    <property type="molecule type" value="Genomic_DNA"/>
</dbReference>
<evidence type="ECO:0000259" key="5">
    <source>
        <dbReference type="PROSITE" id="PS51820"/>
    </source>
</evidence>
<dbReference type="PROSITE" id="PS51820">
    <property type="entry name" value="PA14"/>
    <property type="match status" value="1"/>
</dbReference>
<dbReference type="InterPro" id="IPR036116">
    <property type="entry name" value="FN3_sf"/>
</dbReference>
<dbReference type="AlphaFoldDB" id="A0A2U9P686"/>
<dbReference type="Pfam" id="PF07691">
    <property type="entry name" value="PA14"/>
    <property type="match status" value="1"/>
</dbReference>
<evidence type="ECO:0000256" key="1">
    <source>
        <dbReference type="ARBA" id="ARBA00023295"/>
    </source>
</evidence>
<dbReference type="KEGG" id="sact:DMT42_20770"/>
<evidence type="ECO:0000259" key="4">
    <source>
        <dbReference type="PROSITE" id="PS50853"/>
    </source>
</evidence>
<keyword evidence="3" id="KW-0732">Signal</keyword>
<dbReference type="Gene3D" id="2.60.40.10">
    <property type="entry name" value="Immunoglobulins"/>
    <property type="match status" value="6"/>
</dbReference>
<dbReference type="SMART" id="SM00758">
    <property type="entry name" value="PA14"/>
    <property type="match status" value="1"/>
</dbReference>
<gene>
    <name evidence="6" type="ORF">DMT42_20770</name>
</gene>
<name>A0A2U9P686_STRAS</name>
<proteinExistence type="predicted"/>
<feature type="domain" description="Fibronectin type-III" evidence="4">
    <location>
        <begin position="267"/>
        <end position="365"/>
    </location>
</feature>
<feature type="domain" description="Fibronectin type-III" evidence="4">
    <location>
        <begin position="367"/>
        <end position="458"/>
    </location>
</feature>
<feature type="domain" description="Fibronectin type-III" evidence="4">
    <location>
        <begin position="562"/>
        <end position="667"/>
    </location>
</feature>
<dbReference type="SMART" id="SM00060">
    <property type="entry name" value="FN3"/>
    <property type="match status" value="4"/>
</dbReference>
<protein>
    <recommendedName>
        <fullName evidence="8">Cellulose 1,4-beta-cellobiosidase</fullName>
    </recommendedName>
</protein>
<dbReference type="SUPFAM" id="SSF56988">
    <property type="entry name" value="Anthrax protective antigen"/>
    <property type="match status" value="1"/>
</dbReference>
<keyword evidence="1" id="KW-0326">Glycosidase</keyword>
<dbReference type="InterPro" id="IPR037524">
    <property type="entry name" value="PA14/GLEYA"/>
</dbReference>
<evidence type="ECO:0000256" key="3">
    <source>
        <dbReference type="SAM" id="SignalP"/>
    </source>
</evidence>
<reference evidence="6 7" key="1">
    <citation type="submission" date="2018-06" db="EMBL/GenBank/DDBJ databases">
        <title>The complete genome sequence of a nosiheptide producer Streptomyces actuosus ATCC 25421: deducing the ability of producing a new class III lantibiotics.</title>
        <authorList>
            <person name="Liu W."/>
            <person name="Sun F."/>
            <person name="Hu Y."/>
        </authorList>
    </citation>
    <scope>NUCLEOTIDE SEQUENCE [LARGE SCALE GENOMIC DNA]</scope>
    <source>
        <strain evidence="6 7">ATCC 25421</strain>
    </source>
</reference>
<evidence type="ECO:0000256" key="2">
    <source>
        <dbReference type="ARBA" id="ARBA00023326"/>
    </source>
</evidence>
<keyword evidence="2" id="KW-0624">Polysaccharide degradation</keyword>
<keyword evidence="1" id="KW-0378">Hydrolase</keyword>
<dbReference type="InterPro" id="IPR003961">
    <property type="entry name" value="FN3_dom"/>
</dbReference>
<dbReference type="SUPFAM" id="SSF49265">
    <property type="entry name" value="Fibronectin type III"/>
    <property type="match status" value="2"/>
</dbReference>
<dbReference type="GO" id="GO:0016798">
    <property type="term" value="F:hydrolase activity, acting on glycosyl bonds"/>
    <property type="evidence" value="ECO:0007669"/>
    <property type="project" value="UniProtKB-KW"/>
</dbReference>
<feature type="chain" id="PRO_5016112833" description="Cellulose 1,4-beta-cellobiosidase" evidence="3">
    <location>
        <begin position="33"/>
        <end position="774"/>
    </location>
</feature>
<feature type="domain" description="PA14" evidence="5">
    <location>
        <begin position="35"/>
        <end position="173"/>
    </location>
</feature>
<dbReference type="RefSeq" id="WP_110629389.1">
    <property type="nucleotide sequence ID" value="NZ_CP029788.1"/>
</dbReference>
<dbReference type="OrthoDB" id="9815404at2"/>
<evidence type="ECO:0008006" key="8">
    <source>
        <dbReference type="Google" id="ProtNLM"/>
    </source>
</evidence>
<sequence length="774" mass="83585">MNRARRTATAASVVLATAGGLITTVAVTPASAATCTSPTYTRQFFANTTFSGTPKRSDCDAGIDEYWSGSPATGVPADNFSVRWTVTRDFGSGGPFSLTVRGQDGMRVYLDGYRKIDLWKGTNTTVSKTVNLTIPAGKHTLRVDYANWTGVAAVKFAYTPITSATYDKVRPLAPTGLAVSYDKVANKAQATWARNKEMDLAGYRVYRRQAGTGTWVRMTTTTGTSYTDTTLPQTGSAYYYEIRALDKAGNESYGTADVPVTTVDRTRPGTPVVTYFDYWTGELTQWTSTLKWAANKDTDLAGYRVYRRVEGSTAWTRVATTSALQYDDKTPMTGQTYYYQVRAYDKNGNESWGSTEQGPVPTKDYTPPAAPKLTATGVTDSNNLSWTASADAVKYRVFRRESGGSTFTQLAEITGTTYTDTSAAYYKAYDYKVSALDALGNASESAVVSSTRSITPPQHVTAGTTATDVVLSWSEPAGGDTADYVVRRSAASADGSRTWETITCGNRTTTADAAGNTVYSCTDASGRHGSTYHYTIQRRDTSGRLSLPSQEVTATRPGDETPPPALTGLTAEALEYGIRLGWQPSTAADLAYYEVYVREGDDSQPQYAAKVDASKTQVTFVQPAEGGELTYFVVATDVYGNSLTYKDDPDVDDWSVPVASVPVTQLDLRPTKSLGLSADCYTLASPGDGGVNVEPWCPYGRPTGVTGYHVYRWDRMAGQWGRLTDAPVSLKQGHWTDTTAPTGTTLYYAVAFVAEDGTEFVADIDYSVSPPSGS</sequence>
<feature type="signal peptide" evidence="3">
    <location>
        <begin position="1"/>
        <end position="32"/>
    </location>
</feature>
<keyword evidence="7" id="KW-1185">Reference proteome</keyword>
<dbReference type="GO" id="GO:0000272">
    <property type="term" value="P:polysaccharide catabolic process"/>
    <property type="evidence" value="ECO:0007669"/>
    <property type="project" value="UniProtKB-KW"/>
</dbReference>
<dbReference type="PROSITE" id="PS50853">
    <property type="entry name" value="FN3"/>
    <property type="match status" value="4"/>
</dbReference>
<dbReference type="InterPro" id="IPR013783">
    <property type="entry name" value="Ig-like_fold"/>
</dbReference>
<feature type="domain" description="Fibronectin type-III" evidence="4">
    <location>
        <begin position="173"/>
        <end position="265"/>
    </location>
</feature>
<evidence type="ECO:0000313" key="6">
    <source>
        <dbReference type="EMBL" id="AWT44488.1"/>
    </source>
</evidence>
<evidence type="ECO:0000313" key="7">
    <source>
        <dbReference type="Proteomes" id="UP000247634"/>
    </source>
</evidence>